<dbReference type="EMBL" id="CAJNNW010028315">
    <property type="protein sequence ID" value="CAE8695594.1"/>
    <property type="molecule type" value="Genomic_DNA"/>
</dbReference>
<organism evidence="2 3">
    <name type="scientific">Polarella glacialis</name>
    <name type="common">Dinoflagellate</name>
    <dbReference type="NCBI Taxonomy" id="89957"/>
    <lineage>
        <taxon>Eukaryota</taxon>
        <taxon>Sar</taxon>
        <taxon>Alveolata</taxon>
        <taxon>Dinophyceae</taxon>
        <taxon>Suessiales</taxon>
        <taxon>Suessiaceae</taxon>
        <taxon>Polarella</taxon>
    </lineage>
</organism>
<feature type="transmembrane region" description="Helical" evidence="1">
    <location>
        <begin position="157"/>
        <end position="182"/>
    </location>
</feature>
<name>A0A813K5W0_POLGL</name>
<comment type="caution">
    <text evidence="2">The sequence shown here is derived from an EMBL/GenBank/DDBJ whole genome shotgun (WGS) entry which is preliminary data.</text>
</comment>
<feature type="transmembrane region" description="Helical" evidence="1">
    <location>
        <begin position="45"/>
        <end position="62"/>
    </location>
</feature>
<feature type="non-terminal residue" evidence="2">
    <location>
        <position position="1"/>
    </location>
</feature>
<dbReference type="AlphaFoldDB" id="A0A813K5W0"/>
<proteinExistence type="predicted"/>
<keyword evidence="1" id="KW-0812">Transmembrane</keyword>
<keyword evidence="1" id="KW-0472">Membrane</keyword>
<feature type="non-terminal residue" evidence="2">
    <location>
        <position position="184"/>
    </location>
</feature>
<keyword evidence="1" id="KW-1133">Transmembrane helix</keyword>
<sequence>SAFLAAPRPTPPPDLPELPLLSFSAQQPHSFLDVEETPESARAATAMKASVLAFACGVAISWAEFCSAYWFVWTLLACHLVGVALLRDYHNERGLLALSAAFVLHAGHASHEVFLWAQDADGADSLGSWSVAVIFVVVLYVHNFCKECVTLPPDYISTLSLFFPVFPAFDAAVVASCLEMFLEW</sequence>
<evidence type="ECO:0000256" key="1">
    <source>
        <dbReference type="SAM" id="Phobius"/>
    </source>
</evidence>
<evidence type="ECO:0000313" key="3">
    <source>
        <dbReference type="Proteomes" id="UP000626109"/>
    </source>
</evidence>
<dbReference type="Proteomes" id="UP000626109">
    <property type="component" value="Unassembled WGS sequence"/>
</dbReference>
<gene>
    <name evidence="2" type="ORF">PGLA2088_LOCUS29428</name>
</gene>
<protein>
    <submittedName>
        <fullName evidence="2">Uncharacterized protein</fullName>
    </submittedName>
</protein>
<evidence type="ECO:0000313" key="2">
    <source>
        <dbReference type="EMBL" id="CAE8695594.1"/>
    </source>
</evidence>
<accession>A0A813K5W0</accession>
<reference evidence="2" key="1">
    <citation type="submission" date="2021-02" db="EMBL/GenBank/DDBJ databases">
        <authorList>
            <person name="Dougan E. K."/>
            <person name="Rhodes N."/>
            <person name="Thang M."/>
            <person name="Chan C."/>
        </authorList>
    </citation>
    <scope>NUCLEOTIDE SEQUENCE</scope>
</reference>
<feature type="transmembrane region" description="Helical" evidence="1">
    <location>
        <begin position="126"/>
        <end position="145"/>
    </location>
</feature>